<organism evidence="1 2">
    <name type="scientific">Candidatus Yanofskybacteria bacterium RIFCSPHIGHO2_01_FULL_41_53</name>
    <dbReference type="NCBI Taxonomy" id="1802663"/>
    <lineage>
        <taxon>Bacteria</taxon>
        <taxon>Candidatus Yanofskyibacteriota</taxon>
    </lineage>
</organism>
<dbReference type="EMBL" id="MGJD01000031">
    <property type="protein sequence ID" value="OGM99993.1"/>
    <property type="molecule type" value="Genomic_DNA"/>
</dbReference>
<gene>
    <name evidence="1" type="ORF">A2650_01110</name>
</gene>
<protein>
    <submittedName>
        <fullName evidence="1">Uncharacterized protein</fullName>
    </submittedName>
</protein>
<proteinExistence type="predicted"/>
<accession>A0A1F8EGN8</accession>
<dbReference type="Gene3D" id="1.10.10.10">
    <property type="entry name" value="Winged helix-like DNA-binding domain superfamily/Winged helix DNA-binding domain"/>
    <property type="match status" value="1"/>
</dbReference>
<dbReference type="SUPFAM" id="SSF46785">
    <property type="entry name" value="Winged helix' DNA-binding domain"/>
    <property type="match status" value="1"/>
</dbReference>
<sequence>MNTEIEAKYLTRAVVSLIKLQGLIKDTFFSRKLSEKIYKLMADYLAVQSSNKDGFVQQGLLQKFTTDLDFLLELLQDLNYLRLVPISPLFLDTTKLILLLKLSSMKTSTTLTSTPTLNTRPVKNESIESSVSVKRQPRLSRKLGKSRQMILDFIKSYPDTRTKDIVREFSALSDRSVKRNLTELLRYGLVKKRVDSKAVYYSSIDS</sequence>
<dbReference type="InterPro" id="IPR036388">
    <property type="entry name" value="WH-like_DNA-bd_sf"/>
</dbReference>
<reference evidence="1 2" key="1">
    <citation type="journal article" date="2016" name="Nat. Commun.">
        <title>Thousands of microbial genomes shed light on interconnected biogeochemical processes in an aquifer system.</title>
        <authorList>
            <person name="Anantharaman K."/>
            <person name="Brown C.T."/>
            <person name="Hug L.A."/>
            <person name="Sharon I."/>
            <person name="Castelle C.J."/>
            <person name="Probst A.J."/>
            <person name="Thomas B.C."/>
            <person name="Singh A."/>
            <person name="Wilkins M.J."/>
            <person name="Karaoz U."/>
            <person name="Brodie E.L."/>
            <person name="Williams K.H."/>
            <person name="Hubbard S.S."/>
            <person name="Banfield J.F."/>
        </authorList>
    </citation>
    <scope>NUCLEOTIDE SEQUENCE [LARGE SCALE GENOMIC DNA]</scope>
</reference>
<dbReference type="AlphaFoldDB" id="A0A1F8EGN8"/>
<evidence type="ECO:0000313" key="2">
    <source>
        <dbReference type="Proteomes" id="UP000177117"/>
    </source>
</evidence>
<evidence type="ECO:0000313" key="1">
    <source>
        <dbReference type="EMBL" id="OGM99993.1"/>
    </source>
</evidence>
<dbReference type="Proteomes" id="UP000177117">
    <property type="component" value="Unassembled WGS sequence"/>
</dbReference>
<comment type="caution">
    <text evidence="1">The sequence shown here is derived from an EMBL/GenBank/DDBJ whole genome shotgun (WGS) entry which is preliminary data.</text>
</comment>
<name>A0A1F8EGN8_9BACT</name>
<dbReference type="InterPro" id="IPR036390">
    <property type="entry name" value="WH_DNA-bd_sf"/>
</dbReference>